<keyword evidence="2" id="KW-1185">Reference proteome</keyword>
<dbReference type="Proteomes" id="UP000277204">
    <property type="component" value="Unassembled WGS sequence"/>
</dbReference>
<accession>A0A183LWY7</accession>
<protein>
    <submittedName>
        <fullName evidence="1">Uncharacterized protein</fullName>
    </submittedName>
</protein>
<dbReference type="EMBL" id="UZAI01003572">
    <property type="protein sequence ID" value="VDO80823.1"/>
    <property type="molecule type" value="Genomic_DNA"/>
</dbReference>
<dbReference type="AlphaFoldDB" id="A0A183LWY7"/>
<evidence type="ECO:0000313" key="2">
    <source>
        <dbReference type="Proteomes" id="UP000277204"/>
    </source>
</evidence>
<proteinExistence type="predicted"/>
<evidence type="ECO:0000313" key="1">
    <source>
        <dbReference type="EMBL" id="VDO80823.1"/>
    </source>
</evidence>
<sequence>MKEKTTSVVAEVDLNTYKGKSKILRYNTTCTNRITLTGEDLDEVKNFTYLDSITDENGRCDEDVKARIGKARTAYLQLTNL</sequence>
<organism evidence="1 2">
    <name type="scientific">Schistosoma margrebowiei</name>
    <dbReference type="NCBI Taxonomy" id="48269"/>
    <lineage>
        <taxon>Eukaryota</taxon>
        <taxon>Metazoa</taxon>
        <taxon>Spiralia</taxon>
        <taxon>Lophotrochozoa</taxon>
        <taxon>Platyhelminthes</taxon>
        <taxon>Trematoda</taxon>
        <taxon>Digenea</taxon>
        <taxon>Strigeidida</taxon>
        <taxon>Schistosomatoidea</taxon>
        <taxon>Schistosomatidae</taxon>
        <taxon>Schistosoma</taxon>
    </lineage>
</organism>
<reference evidence="1 2" key="1">
    <citation type="submission" date="2018-11" db="EMBL/GenBank/DDBJ databases">
        <authorList>
            <consortium name="Pathogen Informatics"/>
        </authorList>
    </citation>
    <scope>NUCLEOTIDE SEQUENCE [LARGE SCALE GENOMIC DNA]</scope>
    <source>
        <strain evidence="1 2">Zambia</strain>
    </source>
</reference>
<gene>
    <name evidence="1" type="ORF">SMRZ_LOCUS8312</name>
</gene>
<name>A0A183LWY7_9TREM</name>